<dbReference type="GO" id="GO:0005886">
    <property type="term" value="C:plasma membrane"/>
    <property type="evidence" value="ECO:0007669"/>
    <property type="project" value="TreeGrafter"/>
</dbReference>
<name>A0A7J7MRW0_9MAGN</name>
<dbReference type="Proteomes" id="UP000541444">
    <property type="component" value="Unassembled WGS sequence"/>
</dbReference>
<dbReference type="GO" id="GO:0006898">
    <property type="term" value="P:receptor-mediated endocytosis"/>
    <property type="evidence" value="ECO:0007669"/>
    <property type="project" value="TreeGrafter"/>
</dbReference>
<evidence type="ECO:0000313" key="4">
    <source>
        <dbReference type="Proteomes" id="UP000541444"/>
    </source>
</evidence>
<comment type="caution">
    <text evidence="3">The sequence shown here is derived from an EMBL/GenBank/DDBJ whole genome shotgun (WGS) entry which is preliminary data.</text>
</comment>
<dbReference type="GO" id="GO:0009507">
    <property type="term" value="C:chloroplast"/>
    <property type="evidence" value="ECO:0007669"/>
    <property type="project" value="TreeGrafter"/>
</dbReference>
<evidence type="ECO:0000313" key="3">
    <source>
        <dbReference type="EMBL" id="KAF6157616.1"/>
    </source>
</evidence>
<dbReference type="GO" id="GO:0005794">
    <property type="term" value="C:Golgi apparatus"/>
    <property type="evidence" value="ECO:0007669"/>
    <property type="project" value="TreeGrafter"/>
</dbReference>
<keyword evidence="4" id="KW-1185">Reference proteome</keyword>
<dbReference type="GO" id="GO:0071439">
    <property type="term" value="C:clathrin complex"/>
    <property type="evidence" value="ECO:0007669"/>
    <property type="project" value="TreeGrafter"/>
</dbReference>
<dbReference type="InterPro" id="IPR011990">
    <property type="entry name" value="TPR-like_helical_dom_sf"/>
</dbReference>
<reference evidence="3 4" key="1">
    <citation type="journal article" date="2020" name="IScience">
        <title>Genome Sequencing of the Endangered Kingdonia uniflora (Circaeasteraceae, Ranunculales) Reveals Potential Mechanisms of Evolutionary Specialization.</title>
        <authorList>
            <person name="Sun Y."/>
            <person name="Deng T."/>
            <person name="Zhang A."/>
            <person name="Moore M.J."/>
            <person name="Landis J.B."/>
            <person name="Lin N."/>
            <person name="Zhang H."/>
            <person name="Zhang X."/>
            <person name="Huang J."/>
            <person name="Zhang X."/>
            <person name="Sun H."/>
            <person name="Wang H."/>
        </authorList>
    </citation>
    <scope>NUCLEOTIDE SEQUENCE [LARGE SCALE GENOMIC DNA]</scope>
    <source>
        <strain evidence="3">TB1705</strain>
        <tissue evidence="3">Leaf</tissue>
    </source>
</reference>
<feature type="chain" id="PRO_5029658534" evidence="2">
    <location>
        <begin position="16"/>
        <end position="389"/>
    </location>
</feature>
<dbReference type="GO" id="GO:0032051">
    <property type="term" value="F:clathrin light chain binding"/>
    <property type="evidence" value="ECO:0007669"/>
    <property type="project" value="TreeGrafter"/>
</dbReference>
<dbReference type="OrthoDB" id="1735974at2759"/>
<dbReference type="EMBL" id="JACGCM010001272">
    <property type="protein sequence ID" value="KAF6157616.1"/>
    <property type="molecule type" value="Genomic_DNA"/>
</dbReference>
<dbReference type="InterPro" id="IPR016024">
    <property type="entry name" value="ARM-type_fold"/>
</dbReference>
<dbReference type="GO" id="GO:0006886">
    <property type="term" value="P:intracellular protein transport"/>
    <property type="evidence" value="ECO:0007669"/>
    <property type="project" value="UniProtKB-UniRule"/>
</dbReference>
<evidence type="ECO:0000256" key="2">
    <source>
        <dbReference type="SAM" id="SignalP"/>
    </source>
</evidence>
<accession>A0A7J7MRW0</accession>
<dbReference type="PROSITE" id="PS50236">
    <property type="entry name" value="CHCR"/>
    <property type="match status" value="1"/>
</dbReference>
<sequence length="389" mass="43716">MVEVFLVLMRSSCVAHLSSTTAVGFDGSFECLISLERLSGHSYRLPGIRISRYQRRMAARECRIREKTRELKERFFGERSLDWVMPDLIELEPEESISGIPGGTVPRVECPAGHHNVSSDYGKKVELTCRFELTASGRVPEGKVAVFFDTLALAFSMAAVNIVDFNEMELENMYLSWVGSWGGWRREIRPVERYAPRDVLVPNGVWGIGSSKSGVRRILCGVYTKVDRSGSTALAESKSRGQVVIAIKAFVAPEIPHELIEVLEKIVFQNSIFSGSFDLETLLLATAFKVDVSRVMDYINRLDNFDGSDFGEIAVKAQLYEEAFAIFKKFNLNVQAVNVLLYNIQSIKRVVEFAFFVDEDAVWSLLANAQHEAGMVDDAIELFMRLKPV</sequence>
<dbReference type="AlphaFoldDB" id="A0A7J7MRW0"/>
<dbReference type="Pfam" id="PF00637">
    <property type="entry name" value="Clathrin"/>
    <property type="match status" value="1"/>
</dbReference>
<dbReference type="PANTHER" id="PTHR10292:SF1">
    <property type="entry name" value="CLATHRIN HEAVY CHAIN"/>
    <property type="match status" value="1"/>
</dbReference>
<dbReference type="PANTHER" id="PTHR10292">
    <property type="entry name" value="CLATHRIN HEAVY CHAIN RELATED"/>
    <property type="match status" value="1"/>
</dbReference>
<dbReference type="InterPro" id="IPR000547">
    <property type="entry name" value="Clathrin_H-chain/VPS_repeat"/>
</dbReference>
<keyword evidence="2" id="KW-0732">Signal</keyword>
<proteinExistence type="predicted"/>
<dbReference type="GO" id="GO:0009506">
    <property type="term" value="C:plasmodesma"/>
    <property type="evidence" value="ECO:0007669"/>
    <property type="project" value="TreeGrafter"/>
</dbReference>
<dbReference type="Gene3D" id="1.25.40.10">
    <property type="entry name" value="Tetratricopeptide repeat domain"/>
    <property type="match status" value="1"/>
</dbReference>
<organism evidence="3 4">
    <name type="scientific">Kingdonia uniflora</name>
    <dbReference type="NCBI Taxonomy" id="39325"/>
    <lineage>
        <taxon>Eukaryota</taxon>
        <taxon>Viridiplantae</taxon>
        <taxon>Streptophyta</taxon>
        <taxon>Embryophyta</taxon>
        <taxon>Tracheophyta</taxon>
        <taxon>Spermatophyta</taxon>
        <taxon>Magnoliopsida</taxon>
        <taxon>Ranunculales</taxon>
        <taxon>Circaeasteraceae</taxon>
        <taxon>Kingdonia</taxon>
    </lineage>
</organism>
<protein>
    <submittedName>
        <fullName evidence="3">Uncharacterized protein</fullName>
    </submittedName>
</protein>
<gene>
    <name evidence="3" type="ORF">GIB67_037189</name>
</gene>
<feature type="repeat" description="CHCR" evidence="1">
    <location>
        <begin position="234"/>
        <end position="379"/>
    </location>
</feature>
<feature type="signal peptide" evidence="2">
    <location>
        <begin position="1"/>
        <end position="15"/>
    </location>
</feature>
<dbReference type="SMART" id="SM00299">
    <property type="entry name" value="CLH"/>
    <property type="match status" value="1"/>
</dbReference>
<dbReference type="InterPro" id="IPR055358">
    <property type="entry name" value="CHCR"/>
</dbReference>
<evidence type="ECO:0000256" key="1">
    <source>
        <dbReference type="PROSITE-ProRule" id="PRU01006"/>
    </source>
</evidence>
<dbReference type="SUPFAM" id="SSF48371">
    <property type="entry name" value="ARM repeat"/>
    <property type="match status" value="1"/>
</dbReference>